<reference evidence="13 14" key="1">
    <citation type="journal article" date="2018" name="Mol. Biol. Evol.">
        <title>Broad Genomic Sampling Reveals a Smut Pathogenic Ancestry of the Fungal Clade Ustilaginomycotina.</title>
        <authorList>
            <person name="Kijpornyongpan T."/>
            <person name="Mondo S.J."/>
            <person name="Barry K."/>
            <person name="Sandor L."/>
            <person name="Lee J."/>
            <person name="Lipzen A."/>
            <person name="Pangilinan J."/>
            <person name="LaButti K."/>
            <person name="Hainaut M."/>
            <person name="Henrissat B."/>
            <person name="Grigoriev I.V."/>
            <person name="Spatafora J.W."/>
            <person name="Aime M.C."/>
        </authorList>
    </citation>
    <scope>NUCLEOTIDE SEQUENCE [LARGE SCALE GENOMIC DNA]</scope>
    <source>
        <strain evidence="13 14">MCA 3882</strain>
    </source>
</reference>
<dbReference type="Proteomes" id="UP000245771">
    <property type="component" value="Unassembled WGS sequence"/>
</dbReference>
<evidence type="ECO:0000256" key="9">
    <source>
        <dbReference type="PIRNR" id="PIRNR009449"/>
    </source>
</evidence>
<evidence type="ECO:0000313" key="13">
    <source>
        <dbReference type="EMBL" id="PWN36574.1"/>
    </source>
</evidence>
<sequence>MFRAAPQAERKAAPIERASGAGYPSVDRYATKGPRRYPFRLNFYREPPVSEVTIEQFETWAIDRLRVLAEIESSQARNRSYTEMKEIVTTQCKKYLPLSATTASGMSGGPDVEAERMKDHISHFVLRLAFCRTEDLRRRFVKAETALFRLRFENDDASEKERFLKTLNFDWEFVTKEERQANREALIAANPRLANFVDSETFYKVPWTRVLDLVEKRKVLLRAGTAWVPMREQASLVVAEFSQRLMKELELTSRALPRLDEDDRILPLLSHLSMGFIAGISREISSNAIQGLEGGNVTAEMVDALIKEHAPLCMRNLHESLQDKGHLRHYGRLQYSLFLKDVGLPVEEALLFWRRSFRAMSDDKFNKDYKYNIRWAYGLEGRRVNAPAKNCISIITQDQPGPQDNHGCPFRHFSPQNLSSALITHYGLNFAEQAEILQAVKAGHYHVGCTRLFEMTHKKQGIKKGDGLGEGESVSHPNRYFERSYSIVQNGGVPAKSETKAEELPSLESKKDDTEMNLDDAAGEHLEKEAETAKSSNEGYEPDEDEEMELLAMQGA</sequence>
<feature type="compositionally biased region" description="Basic and acidic residues" evidence="11">
    <location>
        <begin position="497"/>
        <end position="514"/>
    </location>
</feature>
<dbReference type="InterPro" id="IPR007238">
    <property type="entry name" value="DNA_primase_lsu_euk/arc"/>
</dbReference>
<dbReference type="PANTHER" id="PTHR10537">
    <property type="entry name" value="DNA PRIMASE LARGE SUBUNIT"/>
    <property type="match status" value="1"/>
</dbReference>
<keyword evidence="5 9" id="KW-0479">Metal-binding</keyword>
<organism evidence="13 14">
    <name type="scientific">Meira miltonrushii</name>
    <dbReference type="NCBI Taxonomy" id="1280837"/>
    <lineage>
        <taxon>Eukaryota</taxon>
        <taxon>Fungi</taxon>
        <taxon>Dikarya</taxon>
        <taxon>Basidiomycota</taxon>
        <taxon>Ustilaginomycotina</taxon>
        <taxon>Exobasidiomycetes</taxon>
        <taxon>Exobasidiales</taxon>
        <taxon>Brachybasidiaceae</taxon>
        <taxon>Meira</taxon>
    </lineage>
</organism>
<dbReference type="GO" id="GO:0003677">
    <property type="term" value="F:DNA binding"/>
    <property type="evidence" value="ECO:0007669"/>
    <property type="project" value="UniProtKB-UniRule"/>
</dbReference>
<dbReference type="Pfam" id="PF04104">
    <property type="entry name" value="DNA_primase_lrg"/>
    <property type="match status" value="1"/>
</dbReference>
<protein>
    <recommendedName>
        <fullName evidence="9">DNA primase large subunit</fullName>
    </recommendedName>
</protein>
<keyword evidence="4 9" id="KW-0235">DNA replication</keyword>
<dbReference type="RefSeq" id="XP_025356876.1">
    <property type="nucleotide sequence ID" value="XM_025502332.1"/>
</dbReference>
<dbReference type="AlphaFoldDB" id="A0A316VH48"/>
<keyword evidence="8 9" id="KW-0238">DNA-binding</keyword>
<evidence type="ECO:0000256" key="11">
    <source>
        <dbReference type="SAM" id="MobiDB-lite"/>
    </source>
</evidence>
<dbReference type="STRING" id="1280837.A0A316VH48"/>
<keyword evidence="2 9" id="KW-0004">4Fe-4S</keyword>
<evidence type="ECO:0000256" key="5">
    <source>
        <dbReference type="ARBA" id="ARBA00022723"/>
    </source>
</evidence>
<feature type="binding site" evidence="10">
    <location>
        <position position="313"/>
    </location>
    <ligand>
        <name>[4Fe-4S] cluster</name>
        <dbReference type="ChEBI" id="CHEBI:49883"/>
    </ligand>
</feature>
<dbReference type="GO" id="GO:0006270">
    <property type="term" value="P:DNA replication initiation"/>
    <property type="evidence" value="ECO:0007669"/>
    <property type="project" value="TreeGrafter"/>
</dbReference>
<dbReference type="InParanoid" id="A0A316VH48"/>
<evidence type="ECO:0000256" key="2">
    <source>
        <dbReference type="ARBA" id="ARBA00022485"/>
    </source>
</evidence>
<dbReference type="FunCoup" id="A0A316VH48">
    <property type="interactions" value="377"/>
</dbReference>
<evidence type="ECO:0000256" key="4">
    <source>
        <dbReference type="ARBA" id="ARBA00022705"/>
    </source>
</evidence>
<comment type="function">
    <text evidence="9">DNA primase is the polymerase that synthesizes small RNA primers for the Okazaki fragments made during discontinuous DNA replication.</text>
</comment>
<feature type="compositionally biased region" description="Acidic residues" evidence="11">
    <location>
        <begin position="540"/>
        <end position="549"/>
    </location>
</feature>
<comment type="cofactor">
    <cofactor evidence="9">
        <name>[4Fe-4S] cluster</name>
        <dbReference type="ChEBI" id="CHEBI:49883"/>
    </cofactor>
    <text evidence="9">Binds 1 [4Fe-4S] cluster.</text>
</comment>
<dbReference type="FunFam" id="1.20.930.80:FF:000003">
    <property type="entry name" value="DNA primase large subunit"/>
    <property type="match status" value="1"/>
</dbReference>
<accession>A0A316VH48</accession>
<evidence type="ECO:0000256" key="3">
    <source>
        <dbReference type="ARBA" id="ARBA00022515"/>
    </source>
</evidence>
<evidence type="ECO:0000256" key="7">
    <source>
        <dbReference type="ARBA" id="ARBA00023014"/>
    </source>
</evidence>
<evidence type="ECO:0000259" key="12">
    <source>
        <dbReference type="Pfam" id="PF04104"/>
    </source>
</evidence>
<keyword evidence="14" id="KW-1185">Reference proteome</keyword>
<feature type="compositionally biased region" description="Basic and acidic residues" evidence="11">
    <location>
        <begin position="522"/>
        <end position="532"/>
    </location>
</feature>
<comment type="similarity">
    <text evidence="1 9">Belongs to the eukaryotic-type primase large subunit family.</text>
</comment>
<keyword evidence="3 9" id="KW-0639">Primosome</keyword>
<dbReference type="GO" id="GO:0006269">
    <property type="term" value="P:DNA replication, synthesis of primer"/>
    <property type="evidence" value="ECO:0007669"/>
    <property type="project" value="UniProtKB-KW"/>
</dbReference>
<gene>
    <name evidence="13" type="ORF">FA14DRAFT_4308</name>
</gene>
<evidence type="ECO:0000256" key="10">
    <source>
        <dbReference type="PIRSR" id="PIRSR009449-1"/>
    </source>
</evidence>
<dbReference type="CDD" id="cd07322">
    <property type="entry name" value="PriL_PriS_Eukaryotic"/>
    <property type="match status" value="1"/>
</dbReference>
<dbReference type="InterPro" id="IPR058560">
    <property type="entry name" value="DNA_primase_C"/>
</dbReference>
<feature type="domain" description="DNA primase large subunit C-terminal" evidence="12">
    <location>
        <begin position="304"/>
        <end position="481"/>
    </location>
</feature>
<dbReference type="GeneID" id="37024113"/>
<keyword evidence="7 9" id="KW-0411">Iron-sulfur</keyword>
<dbReference type="EMBL" id="KZ819602">
    <property type="protein sequence ID" value="PWN36574.1"/>
    <property type="molecule type" value="Genomic_DNA"/>
</dbReference>
<dbReference type="OrthoDB" id="421393at2759"/>
<dbReference type="GO" id="GO:0005658">
    <property type="term" value="C:alpha DNA polymerase:primase complex"/>
    <property type="evidence" value="ECO:0007669"/>
    <property type="project" value="TreeGrafter"/>
</dbReference>
<feature type="region of interest" description="Disordered" evidence="11">
    <location>
        <begin position="491"/>
        <end position="556"/>
    </location>
</feature>
<dbReference type="GO" id="GO:0046872">
    <property type="term" value="F:metal ion binding"/>
    <property type="evidence" value="ECO:0007669"/>
    <property type="project" value="UniProtKB-UniRule"/>
</dbReference>
<evidence type="ECO:0000256" key="1">
    <source>
        <dbReference type="ARBA" id="ARBA00010564"/>
    </source>
</evidence>
<feature type="binding site" evidence="10">
    <location>
        <position position="391"/>
    </location>
    <ligand>
        <name>[4Fe-4S] cluster</name>
        <dbReference type="ChEBI" id="CHEBI:49883"/>
    </ligand>
</feature>
<proteinExistence type="inferred from homology"/>
<feature type="binding site" evidence="10">
    <location>
        <position position="408"/>
    </location>
    <ligand>
        <name>[4Fe-4S] cluster</name>
        <dbReference type="ChEBI" id="CHEBI:49883"/>
    </ligand>
</feature>
<dbReference type="InterPro" id="IPR016558">
    <property type="entry name" value="DNA_primase_lsu_euk"/>
</dbReference>
<dbReference type="PANTHER" id="PTHR10537:SF3">
    <property type="entry name" value="DNA PRIMASE LARGE SUBUNIT"/>
    <property type="match status" value="1"/>
</dbReference>
<evidence type="ECO:0000313" key="14">
    <source>
        <dbReference type="Proteomes" id="UP000245771"/>
    </source>
</evidence>
<name>A0A316VH48_9BASI</name>
<feature type="binding site" evidence="10">
    <location>
        <position position="449"/>
    </location>
    <ligand>
        <name>[4Fe-4S] cluster</name>
        <dbReference type="ChEBI" id="CHEBI:49883"/>
    </ligand>
</feature>
<keyword evidence="6 9" id="KW-0408">Iron</keyword>
<evidence type="ECO:0000256" key="8">
    <source>
        <dbReference type="ARBA" id="ARBA00023125"/>
    </source>
</evidence>
<dbReference type="Gene3D" id="1.20.930.80">
    <property type="match status" value="1"/>
</dbReference>
<dbReference type="GO" id="GO:0051539">
    <property type="term" value="F:4 iron, 4 sulfur cluster binding"/>
    <property type="evidence" value="ECO:0007669"/>
    <property type="project" value="UniProtKB-UniRule"/>
</dbReference>
<dbReference type="PIRSF" id="PIRSF009449">
    <property type="entry name" value="DNA_primase_large_subunit"/>
    <property type="match status" value="1"/>
</dbReference>
<evidence type="ECO:0000256" key="6">
    <source>
        <dbReference type="ARBA" id="ARBA00023004"/>
    </source>
</evidence>
<dbReference type="Pfam" id="PF26466">
    <property type="entry name" value="DNA_primase_lrg_N"/>
    <property type="match status" value="1"/>
</dbReference>